<dbReference type="PIRSF" id="PIRSF016184">
    <property type="entry name" value="PhzC_PhzF"/>
    <property type="match status" value="1"/>
</dbReference>
<dbReference type="PANTHER" id="PTHR13774:SF17">
    <property type="entry name" value="PHENAZINE BIOSYNTHESIS-LIKE DOMAIN-CONTAINING PROTEIN"/>
    <property type="match status" value="1"/>
</dbReference>
<reference evidence="5" key="1">
    <citation type="submission" date="2017-09" db="EMBL/GenBank/DDBJ databases">
        <authorList>
            <person name="Varghese N."/>
            <person name="Submissions S."/>
        </authorList>
    </citation>
    <scope>NUCLEOTIDE SEQUENCE [LARGE SCALE GENOMIC DNA]</scope>
    <source>
        <strain evidence="5">CGMCC 1.12641</strain>
    </source>
</reference>
<keyword evidence="5" id="KW-1185">Reference proteome</keyword>
<dbReference type="InterPro" id="IPR003719">
    <property type="entry name" value="Phenazine_PhzF-like"/>
</dbReference>
<evidence type="ECO:0000256" key="2">
    <source>
        <dbReference type="ARBA" id="ARBA00023235"/>
    </source>
</evidence>
<dbReference type="EMBL" id="OCMF01000004">
    <property type="protein sequence ID" value="SOC81096.1"/>
    <property type="molecule type" value="Genomic_DNA"/>
</dbReference>
<accession>A0A285X7V1</accession>
<dbReference type="GO" id="GO:0016853">
    <property type="term" value="F:isomerase activity"/>
    <property type="evidence" value="ECO:0007669"/>
    <property type="project" value="UniProtKB-KW"/>
</dbReference>
<dbReference type="OrthoDB" id="9788221at2"/>
<dbReference type="PANTHER" id="PTHR13774">
    <property type="entry name" value="PHENAZINE BIOSYNTHESIS PROTEIN"/>
    <property type="match status" value="1"/>
</dbReference>
<evidence type="ECO:0000256" key="1">
    <source>
        <dbReference type="ARBA" id="ARBA00008270"/>
    </source>
</evidence>
<name>A0A285X7V1_9FLAO</name>
<comment type="similarity">
    <text evidence="1">Belongs to the PhzF family.</text>
</comment>
<dbReference type="Gene3D" id="3.10.310.10">
    <property type="entry name" value="Diaminopimelate Epimerase, Chain A, domain 1"/>
    <property type="match status" value="2"/>
</dbReference>
<feature type="active site" evidence="3">
    <location>
        <position position="46"/>
    </location>
</feature>
<sequence length="264" mass="29560">MELELFQVSAFTQDPFAGNPACVIPLQKWLPDDLLLKIARENAVAETAFYMEEGPGFKLRWFTPEMEMDLCGHATLATAHVIKNIKKFSGKNIIFDTRSGKITVSFKDSRYLLDLPNRDPTPHGMPLLLKDSLNLQPVEVLKARDFVLVFPSENIIKEIQINRNYFDRLELGTGGVIVTAPGDECDFVSRFFTPGASVFEDPVTGSAHCSLIPYWSKKLGRSKMKARQLSERGGELFCTLKEDRIEVAGHAVTYFAGSLLLNNV</sequence>
<protein>
    <submittedName>
        <fullName evidence="4">Phenazine biosynthesis protein PhzF family</fullName>
    </submittedName>
</protein>
<dbReference type="SUPFAM" id="SSF54506">
    <property type="entry name" value="Diaminopimelate epimerase-like"/>
    <property type="match status" value="1"/>
</dbReference>
<organism evidence="4 5">
    <name type="scientific">Salinimicrobium sediminis</name>
    <dbReference type="NCBI Taxonomy" id="1343891"/>
    <lineage>
        <taxon>Bacteria</taxon>
        <taxon>Pseudomonadati</taxon>
        <taxon>Bacteroidota</taxon>
        <taxon>Flavobacteriia</taxon>
        <taxon>Flavobacteriales</taxon>
        <taxon>Flavobacteriaceae</taxon>
        <taxon>Salinimicrobium</taxon>
    </lineage>
</organism>
<evidence type="ECO:0000313" key="5">
    <source>
        <dbReference type="Proteomes" id="UP000219193"/>
    </source>
</evidence>
<evidence type="ECO:0000256" key="3">
    <source>
        <dbReference type="PIRSR" id="PIRSR016184-1"/>
    </source>
</evidence>
<dbReference type="NCBIfam" id="TIGR00654">
    <property type="entry name" value="PhzF_family"/>
    <property type="match status" value="1"/>
</dbReference>
<keyword evidence="2" id="KW-0413">Isomerase</keyword>
<gene>
    <name evidence="4" type="ORF">SAMN06296241_2668</name>
</gene>
<evidence type="ECO:0000313" key="4">
    <source>
        <dbReference type="EMBL" id="SOC81096.1"/>
    </source>
</evidence>
<dbReference type="Proteomes" id="UP000219193">
    <property type="component" value="Unassembled WGS sequence"/>
</dbReference>
<dbReference type="AlphaFoldDB" id="A0A285X7V1"/>
<dbReference type="GO" id="GO:0005737">
    <property type="term" value="C:cytoplasm"/>
    <property type="evidence" value="ECO:0007669"/>
    <property type="project" value="TreeGrafter"/>
</dbReference>
<dbReference type="RefSeq" id="WP_097056874.1">
    <property type="nucleotide sequence ID" value="NZ_OCMF01000004.1"/>
</dbReference>
<proteinExistence type="inferred from homology"/>
<dbReference type="Pfam" id="PF02567">
    <property type="entry name" value="PhzC-PhzF"/>
    <property type="match status" value="1"/>
</dbReference>